<reference evidence="1" key="1">
    <citation type="submission" date="2014-06" db="EMBL/GenBank/DDBJ databases">
        <authorList>
            <person name="Urmite Genomes Urmite Genomes"/>
        </authorList>
    </citation>
    <scope>NUCLEOTIDE SEQUENCE</scope>
</reference>
<dbReference type="AlphaFoldDB" id="A0A078LIN9"/>
<gene>
    <name evidence="1" type="ORF">BN1086_04927</name>
</gene>
<protein>
    <submittedName>
        <fullName evidence="1">ABC transporter</fullName>
    </submittedName>
</protein>
<accession>A0A078LIN9</accession>
<dbReference type="EMBL" id="LK931337">
    <property type="protein sequence ID" value="CDZ86675.1"/>
    <property type="molecule type" value="Genomic_DNA"/>
</dbReference>
<sequence>MQLINKEIQLQSLDNEIYSKDGQIINLKKELDHRQNKKESIDSLIKMYGIASDSESILRVSFAGKIAELVEKTESPINEDDNILTVIPQESGNQIVAFISPEFMGEIEKVHEWY</sequence>
<evidence type="ECO:0000313" key="1">
    <source>
        <dbReference type="EMBL" id="CDZ86675.1"/>
    </source>
</evidence>
<name>A0A078LIN9_CITKO</name>
<dbReference type="PATRIC" id="fig|545.12.peg.4964"/>
<organism evidence="1">
    <name type="scientific">Citrobacter koseri</name>
    <name type="common">Citrobacter diversus</name>
    <dbReference type="NCBI Taxonomy" id="545"/>
    <lineage>
        <taxon>Bacteria</taxon>
        <taxon>Pseudomonadati</taxon>
        <taxon>Pseudomonadota</taxon>
        <taxon>Gammaproteobacteria</taxon>
        <taxon>Enterobacterales</taxon>
        <taxon>Enterobacteriaceae</taxon>
        <taxon>Citrobacter</taxon>
    </lineage>
</organism>
<proteinExistence type="predicted"/>